<evidence type="ECO:0000259" key="7">
    <source>
        <dbReference type="Pfam" id="PF05175"/>
    </source>
</evidence>
<keyword evidence="2 6" id="KW-0489">Methyltransferase</keyword>
<dbReference type="GO" id="GO:0008033">
    <property type="term" value="P:tRNA processing"/>
    <property type="evidence" value="ECO:0007669"/>
    <property type="project" value="UniProtKB-UniRule"/>
</dbReference>
<dbReference type="CDD" id="cd02440">
    <property type="entry name" value="AdoMet_MTases"/>
    <property type="match status" value="1"/>
</dbReference>
<comment type="catalytic activity">
    <reaction evidence="6">
        <text>adenosine(37) in tRNA1(Val) + S-adenosyl-L-methionine = N(6)-methyladenosine(37) in tRNA1(Val) + S-adenosyl-L-homocysteine + H(+)</text>
        <dbReference type="Rhea" id="RHEA:43160"/>
        <dbReference type="Rhea" id="RHEA-COMP:10369"/>
        <dbReference type="Rhea" id="RHEA-COMP:10370"/>
        <dbReference type="ChEBI" id="CHEBI:15378"/>
        <dbReference type="ChEBI" id="CHEBI:57856"/>
        <dbReference type="ChEBI" id="CHEBI:59789"/>
        <dbReference type="ChEBI" id="CHEBI:74411"/>
        <dbReference type="ChEBI" id="CHEBI:74449"/>
        <dbReference type="EC" id="2.1.1.223"/>
    </reaction>
</comment>
<evidence type="ECO:0000256" key="2">
    <source>
        <dbReference type="ARBA" id="ARBA00022603"/>
    </source>
</evidence>
<sequence length="245" mass="26826">MSQQKAILRANGFTFKQFFVAHDRCAMKVGTDGVLLGAWAPVANVHRVLDIGTGSGLIALMLAQRTAESVQVDAVELDAAAAEQAQENVAASPWPGRIQIHQADILEWTTGCEQRYSLIVSNPPYFAPGSDCATPERASARYTGALTHEALLGCAEQLITEDGFFCVILPESAGSALVEIALQRGWHLRFRTDVADNDTRPPNRVMLALSPQAGEQLLDRMTIRGPDQHYSEAHCSLTRDFYLFR</sequence>
<keyword evidence="3 6" id="KW-0808">Transferase</keyword>
<dbReference type="InterPro" id="IPR007848">
    <property type="entry name" value="Small_mtfrase_dom"/>
</dbReference>
<evidence type="ECO:0000256" key="1">
    <source>
        <dbReference type="ARBA" id="ARBA00022490"/>
    </source>
</evidence>
<dbReference type="AlphaFoldDB" id="A0A2S9IAT2"/>
<dbReference type="GO" id="GO:0032259">
    <property type="term" value="P:methylation"/>
    <property type="evidence" value="ECO:0007669"/>
    <property type="project" value="UniProtKB-KW"/>
</dbReference>
<dbReference type="GO" id="GO:0016430">
    <property type="term" value="F:tRNA (adenine-N6)-methyltransferase activity"/>
    <property type="evidence" value="ECO:0007669"/>
    <property type="project" value="UniProtKB-UniRule"/>
</dbReference>
<comment type="subcellular location">
    <subcellularLocation>
        <location evidence="6">Cytoplasm</location>
    </subcellularLocation>
</comment>
<evidence type="ECO:0000256" key="5">
    <source>
        <dbReference type="ARBA" id="ARBA00022694"/>
    </source>
</evidence>
<keyword evidence="1 6" id="KW-0963">Cytoplasm</keyword>
<comment type="similarity">
    <text evidence="6">Belongs to the methyltransferase superfamily. tRNA (adenine-N(6)-)-methyltransferase family.</text>
</comment>
<dbReference type="PANTHER" id="PTHR47739">
    <property type="entry name" value="TRNA1(VAL) (ADENINE(37)-N6)-METHYLTRANSFERASE"/>
    <property type="match status" value="1"/>
</dbReference>
<reference evidence="8 9" key="1">
    <citation type="submission" date="2017-10" db="EMBL/GenBank/DDBJ databases">
        <title>Draft genome of two endophytic bacteria isolated from 'guarana' Paullinia cupana (Mart.) Ducke.</title>
        <authorList>
            <person name="Siqueira K.A."/>
            <person name="Liotti R.G."/>
            <person name="Mendes T.A."/>
            <person name="Soares M.A."/>
        </authorList>
    </citation>
    <scope>NUCLEOTIDE SEQUENCE [LARGE SCALE GENOMIC DNA]</scope>
    <source>
        <strain evidence="8 9">342</strain>
    </source>
</reference>
<evidence type="ECO:0000313" key="9">
    <source>
        <dbReference type="Proteomes" id="UP000239181"/>
    </source>
</evidence>
<protein>
    <recommendedName>
        <fullName evidence="6">tRNA1(Val) (adenine(37)-N6)-methyltransferase</fullName>
        <ecNumber evidence="6">2.1.1.223</ecNumber>
    </recommendedName>
    <alternativeName>
        <fullName evidence="6">tRNA m6A37 methyltransferase</fullName>
    </alternativeName>
</protein>
<proteinExistence type="inferred from homology"/>
<dbReference type="PANTHER" id="PTHR47739:SF1">
    <property type="entry name" value="TRNA1(VAL) (ADENINE(37)-N6)-METHYLTRANSFERASE"/>
    <property type="match status" value="1"/>
</dbReference>
<dbReference type="PROSITE" id="PS00092">
    <property type="entry name" value="N6_MTASE"/>
    <property type="match status" value="1"/>
</dbReference>
<dbReference type="InterPro" id="IPR029063">
    <property type="entry name" value="SAM-dependent_MTases_sf"/>
</dbReference>
<keyword evidence="5 6" id="KW-0819">tRNA processing</keyword>
<dbReference type="SUPFAM" id="SSF53335">
    <property type="entry name" value="S-adenosyl-L-methionine-dependent methyltransferases"/>
    <property type="match status" value="1"/>
</dbReference>
<organism evidence="8 9">
    <name type="scientific">Pantoea coffeiphila</name>
    <dbReference type="NCBI Taxonomy" id="1465635"/>
    <lineage>
        <taxon>Bacteria</taxon>
        <taxon>Pseudomonadati</taxon>
        <taxon>Pseudomonadota</taxon>
        <taxon>Gammaproteobacteria</taxon>
        <taxon>Enterobacterales</taxon>
        <taxon>Erwiniaceae</taxon>
        <taxon>Pantoea</taxon>
    </lineage>
</organism>
<dbReference type="GO" id="GO:0005737">
    <property type="term" value="C:cytoplasm"/>
    <property type="evidence" value="ECO:0007669"/>
    <property type="project" value="UniProtKB-SubCell"/>
</dbReference>
<dbReference type="GO" id="GO:0003676">
    <property type="term" value="F:nucleic acid binding"/>
    <property type="evidence" value="ECO:0007669"/>
    <property type="project" value="InterPro"/>
</dbReference>
<name>A0A2S9IAT2_9GAMM</name>
<dbReference type="InterPro" id="IPR050210">
    <property type="entry name" value="tRNA_Adenine-N(6)_MTase"/>
</dbReference>
<dbReference type="Pfam" id="PF05175">
    <property type="entry name" value="MTS"/>
    <property type="match status" value="1"/>
</dbReference>
<comment type="function">
    <text evidence="6">Specifically methylates the adenine in position 37 of tRNA(1)(Val) (anticodon cmo5UAC).</text>
</comment>
<comment type="caution">
    <text evidence="8">The sequence shown here is derived from an EMBL/GenBank/DDBJ whole genome shotgun (WGS) entry which is preliminary data.</text>
</comment>
<evidence type="ECO:0000256" key="3">
    <source>
        <dbReference type="ARBA" id="ARBA00022679"/>
    </source>
</evidence>
<dbReference type="HAMAP" id="MF_01872">
    <property type="entry name" value="tRNA_methyltr_YfiC"/>
    <property type="match status" value="1"/>
</dbReference>
<dbReference type="Proteomes" id="UP000239181">
    <property type="component" value="Unassembled WGS sequence"/>
</dbReference>
<evidence type="ECO:0000256" key="6">
    <source>
        <dbReference type="HAMAP-Rule" id="MF_01872"/>
    </source>
</evidence>
<keyword evidence="4 6" id="KW-0949">S-adenosyl-L-methionine</keyword>
<dbReference type="OrthoDB" id="5383291at2"/>
<gene>
    <name evidence="8" type="ORF">CQW29_13145</name>
</gene>
<dbReference type="EC" id="2.1.1.223" evidence="6"/>
<dbReference type="RefSeq" id="WP_105593182.1">
    <property type="nucleotide sequence ID" value="NZ_PDET01000008.1"/>
</dbReference>
<dbReference type="InterPro" id="IPR002052">
    <property type="entry name" value="DNA_methylase_N6_adenine_CS"/>
</dbReference>
<dbReference type="InterPro" id="IPR022882">
    <property type="entry name" value="tRNA_adenine-N6_MeTrfase"/>
</dbReference>
<keyword evidence="9" id="KW-1185">Reference proteome</keyword>
<evidence type="ECO:0000313" key="8">
    <source>
        <dbReference type="EMBL" id="PRD14899.1"/>
    </source>
</evidence>
<dbReference type="Gene3D" id="3.40.50.150">
    <property type="entry name" value="Vaccinia Virus protein VP39"/>
    <property type="match status" value="1"/>
</dbReference>
<accession>A0A2S9IAT2</accession>
<dbReference type="NCBIfam" id="NF047853">
    <property type="entry name" value="tRm6a37MtseTrmN"/>
    <property type="match status" value="1"/>
</dbReference>
<evidence type="ECO:0000256" key="4">
    <source>
        <dbReference type="ARBA" id="ARBA00022691"/>
    </source>
</evidence>
<dbReference type="EMBL" id="PDET01000008">
    <property type="protein sequence ID" value="PRD14899.1"/>
    <property type="molecule type" value="Genomic_DNA"/>
</dbReference>
<feature type="domain" description="Methyltransferase small" evidence="7">
    <location>
        <begin position="44"/>
        <end position="127"/>
    </location>
</feature>